<evidence type="ECO:0000256" key="6">
    <source>
        <dbReference type="SAM" id="Phobius"/>
    </source>
</evidence>
<dbReference type="GO" id="GO:0016567">
    <property type="term" value="P:protein ubiquitination"/>
    <property type="evidence" value="ECO:0007669"/>
    <property type="project" value="InterPro"/>
</dbReference>
<comment type="similarity">
    <text evidence="2">Belongs to the TMEM129 family.</text>
</comment>
<accession>A0A023F8A8</accession>
<comment type="subcellular location">
    <subcellularLocation>
        <location evidence="1">Membrane</location>
        <topology evidence="1">Multi-pass membrane protein</topology>
    </subcellularLocation>
</comment>
<keyword evidence="3 6" id="KW-0812">Transmembrane</keyword>
<dbReference type="GO" id="GO:0005783">
    <property type="term" value="C:endoplasmic reticulum"/>
    <property type="evidence" value="ECO:0007669"/>
    <property type="project" value="TreeGrafter"/>
</dbReference>
<dbReference type="EMBL" id="GBBI01001151">
    <property type="protein sequence ID" value="JAC17561.1"/>
    <property type="molecule type" value="mRNA"/>
</dbReference>
<dbReference type="GO" id="GO:0016020">
    <property type="term" value="C:membrane"/>
    <property type="evidence" value="ECO:0007669"/>
    <property type="project" value="UniProtKB-SubCell"/>
</dbReference>
<evidence type="ECO:0000256" key="5">
    <source>
        <dbReference type="ARBA" id="ARBA00023136"/>
    </source>
</evidence>
<organism evidence="7">
    <name type="scientific">Triatoma infestans</name>
    <name type="common">Assassin bug</name>
    <dbReference type="NCBI Taxonomy" id="30076"/>
    <lineage>
        <taxon>Eukaryota</taxon>
        <taxon>Metazoa</taxon>
        <taxon>Ecdysozoa</taxon>
        <taxon>Arthropoda</taxon>
        <taxon>Hexapoda</taxon>
        <taxon>Insecta</taxon>
        <taxon>Pterygota</taxon>
        <taxon>Neoptera</taxon>
        <taxon>Paraneoptera</taxon>
        <taxon>Hemiptera</taxon>
        <taxon>Heteroptera</taxon>
        <taxon>Panheteroptera</taxon>
        <taxon>Cimicomorpha</taxon>
        <taxon>Reduviidae</taxon>
        <taxon>Triatominae</taxon>
        <taxon>Triatoma</taxon>
    </lineage>
</organism>
<dbReference type="InterPro" id="IPR018801">
    <property type="entry name" value="TM129"/>
</dbReference>
<reference evidence="7" key="1">
    <citation type="journal article" date="2014" name="PLoS Negl. Trop. Dis.">
        <title>An updated insight into the Sialotranscriptome of Triatoma infestans: developmental stage and geographic variations.</title>
        <authorList>
            <person name="Schwarz A."/>
            <person name="Medrano-Mercado N."/>
            <person name="Schaub G.A."/>
            <person name="Struchiner C.J."/>
            <person name="Bargues M.D."/>
            <person name="Levy M.Z."/>
            <person name="Ribeiro J.M."/>
        </authorList>
    </citation>
    <scope>NUCLEOTIDE SEQUENCE</scope>
    <source>
        <strain evidence="7">Chile</strain>
        <tissue evidence="7">Salivary glands</tissue>
    </source>
</reference>
<sequence length="369" mass="42301">MPAASYYTSFTTPTSVYTLVYITIMTCFILRTKEFVSAGFVIENLFDWLLKKEHEDFIHYHIRRTALTIFVHSLLPLGYIFGLAVVIEDLSIITSLDGLYWSALILFSHFLPLTASFFIMSWAYDGWDSHPIARTLRLFCPEGTTWKQLASTINADYRGIDKICLEPSSMTKVIVTDTWIMKITPYNLNLAHQSDTTLVVCSSDTHHISVDGEGTVQYVTIEVKTIRPGLPSFFIRCNALDFNDLKNKIGRPIRILEGITFHKTRTDHFLEVFRETVEKNPTYTLQANQELDTCIGCMLMEPQVKLVKSCNNSQCTICYCRPLWCLDCMAKWYASRQDQDRPETWLSSTCTCPVCRSVFCVLDVCLIIK</sequence>
<evidence type="ECO:0000256" key="4">
    <source>
        <dbReference type="ARBA" id="ARBA00022989"/>
    </source>
</evidence>
<feature type="transmembrane region" description="Helical" evidence="6">
    <location>
        <begin position="99"/>
        <end position="124"/>
    </location>
</feature>
<evidence type="ECO:0000256" key="2">
    <source>
        <dbReference type="ARBA" id="ARBA00007332"/>
    </source>
</evidence>
<protein>
    <submittedName>
        <fullName evidence="7">Putative conserved plasma membrane protein</fullName>
    </submittedName>
</protein>
<dbReference type="PANTHER" id="PTHR31322:SF2">
    <property type="entry name" value="E3 UBIQUITIN-PROTEIN LIGASE TM129"/>
    <property type="match status" value="1"/>
</dbReference>
<dbReference type="AlphaFoldDB" id="A0A023F8A8"/>
<evidence type="ECO:0000313" key="7">
    <source>
        <dbReference type="EMBL" id="JAC17561.1"/>
    </source>
</evidence>
<dbReference type="PANTHER" id="PTHR31322">
    <property type="entry name" value="E3 UBIQUITIN-PROTEIN LIGASE TM129"/>
    <property type="match status" value="1"/>
</dbReference>
<proteinExistence type="evidence at transcript level"/>
<feature type="transmembrane region" description="Helical" evidence="6">
    <location>
        <begin position="6"/>
        <end position="30"/>
    </location>
</feature>
<dbReference type="Pfam" id="PF10272">
    <property type="entry name" value="Tmpp129"/>
    <property type="match status" value="1"/>
</dbReference>
<evidence type="ECO:0000256" key="1">
    <source>
        <dbReference type="ARBA" id="ARBA00004141"/>
    </source>
</evidence>
<keyword evidence="5 6" id="KW-0472">Membrane</keyword>
<name>A0A023F8A8_TRIIF</name>
<keyword evidence="4 6" id="KW-1133">Transmembrane helix</keyword>
<evidence type="ECO:0000256" key="3">
    <source>
        <dbReference type="ARBA" id="ARBA00022692"/>
    </source>
</evidence>
<feature type="transmembrane region" description="Helical" evidence="6">
    <location>
        <begin position="66"/>
        <end position="87"/>
    </location>
</feature>
<dbReference type="GO" id="GO:0061630">
    <property type="term" value="F:ubiquitin protein ligase activity"/>
    <property type="evidence" value="ECO:0007669"/>
    <property type="project" value="InterPro"/>
</dbReference>